<dbReference type="InterPro" id="IPR008974">
    <property type="entry name" value="TRAF-like"/>
</dbReference>
<name>A0A507EEJ8_9FUNG</name>
<evidence type="ECO:0000256" key="1">
    <source>
        <dbReference type="SAM" id="MobiDB-lite"/>
    </source>
</evidence>
<dbReference type="PANTHER" id="PTHR46162:SF55">
    <property type="entry name" value="MATH DOMAIN-CONTAINING PROTEIN"/>
    <property type="match status" value="1"/>
</dbReference>
<dbReference type="STRING" id="246404.A0A507EEJ8"/>
<evidence type="ECO:0000313" key="4">
    <source>
        <dbReference type="Proteomes" id="UP000320333"/>
    </source>
</evidence>
<feature type="region of interest" description="Disordered" evidence="1">
    <location>
        <begin position="94"/>
        <end position="130"/>
    </location>
</feature>
<evidence type="ECO:0000313" key="3">
    <source>
        <dbReference type="EMBL" id="TPX61600.1"/>
    </source>
</evidence>
<feature type="domain" description="MATH" evidence="2">
    <location>
        <begin position="198"/>
        <end position="359"/>
    </location>
</feature>
<keyword evidence="4" id="KW-1185">Reference proteome</keyword>
<organism evidence="3 4">
    <name type="scientific">Chytriomyces confervae</name>
    <dbReference type="NCBI Taxonomy" id="246404"/>
    <lineage>
        <taxon>Eukaryota</taxon>
        <taxon>Fungi</taxon>
        <taxon>Fungi incertae sedis</taxon>
        <taxon>Chytridiomycota</taxon>
        <taxon>Chytridiomycota incertae sedis</taxon>
        <taxon>Chytridiomycetes</taxon>
        <taxon>Chytridiales</taxon>
        <taxon>Chytriomycetaceae</taxon>
        <taxon>Chytriomyces</taxon>
    </lineage>
</organism>
<evidence type="ECO:0000259" key="2">
    <source>
        <dbReference type="PROSITE" id="PS50144"/>
    </source>
</evidence>
<dbReference type="PANTHER" id="PTHR46162">
    <property type="entry name" value="TRAF-LIKE FAMILY PROTEIN"/>
    <property type="match status" value="1"/>
</dbReference>
<sequence>MSAQPSTGIPSEPIKEETFIDPEGGVGFAMDFGEDEYHGNSYRDERAMYEQSTDVKPSVSFAPPPTAMVLTFTCLYIEEQKAWFSNSAPEDTPIPINSSLGYPATYGRRRSSSSRSGASPRVPGMPLSATSGNPMFGSNISINPVSDEVPNSVTTSEVPNYNYANRHVDSPTQNVVGFGSGQDLSLAHQETFISTNLVASYKWTVENFHSITDEKIVSPPFGSADHPWQMVIYPRGASNSDQAYLSAFLRPLKTVDEMAAKDDWFRPVRRFTFRIHKPIDVNPYSSEPEESYSYTISPSNADEQIPEDVLIQDTSVEHEFNGFSASVPGWGFTTLMHLDEYLSSAVDPQTGSLILSASVESTTSVPWTTQTFSWAIPQFETHLSNGFETLLSPTFGPDDSPWNINLTPNYEEGQLAGFLQPVLTQSEYSTSSWTRSISSFTLKIASPQGEYGYTHSPSHVSVKTLTGGFIFNSANLSTGWPSLLDLDQVPGCVDSNGFLRLDVEVTWISSLGANAVVSGVEANAQPVIAGIPEEIVAQRINEVETVWCGKYDSLAGERDSLAVQLTQLQQDVCEARETISKDQERVLELKNELTASRETEALVAVMTEKVKIAKSRIAALRASMEDGVSLDRSLLSAGSANDASYLRVVYSEPEKEELFYVMKAKLLTLEAELEVARETIRSHHNSLFEQRMFPDSHRSISPNMPPMGHSRRMSFMSESPDKPAAVADALESARKELDNARMTLDDYSNRGEFSPDAGGQIVERAAFRADIAMVFAELCLACAALLDSAYHHEPEQLPTYNSGSEVALLASEMEQLLFNVETQLGQLRLPMPNQYAGYAGSAFSPISHSQQLSYPAYGISQRERELELQMERYKTQTEMMAAELESHKRLEMLKAQNPFDASSPAFIKSVMSSPTAMKGLMRVQDGGGHGPRGRGDMYPEPWTPVDTMGGPVSAVALAKILSQLESSKKETMFNTVFMILFLLVTSFVSYAALNVHCANPSNDGPLCQVAVPVYSAISSTWHSAAERFVSEVVPLTSDTLAGVHKSTLKAIDSVDRKVKNNWERAERERVAKYIAEQERLAREKADAFEKQKLAEMKVWEEERMAQVERRLRERLDVVKGLEERAVRDREEAALRRRLELEKVQTADAKRKEDVRIPGDTVEASNVTQETKESLLDGEINGRTDERSAEVQTETEAASAKVDTGAVYDESYSFHTAVASSKLNDDPIAPTPTQTNARTQFTVAMIETQMAEAIETNSPALEYPSDTDDSSTATATDFNANAQLAQKPSTSTVAPPARGGPPPPPPPPPINVEPERISLATPTNIAVSQPIDTKAVDAPVVTSSPPSITTLGVSTATQPPTSADAVLSQEPIELPVLNEAELDSQDYSKGTAFEPTFVEVTPTEAAAEESDSSYPNPSSENNGLVDDSKAVPDSPQVGTEAVRVPDVSAAIAQATEIPSQISISEETIETAAILDLEVAENQNEVRDGFEKLAAFSENEAEHEDSEGKLGKDDEADERGDPIEGSSRSAVDDALEVDKFDLTNEEAVVT</sequence>
<dbReference type="PROSITE" id="PS50144">
    <property type="entry name" value="MATH"/>
    <property type="match status" value="2"/>
</dbReference>
<comment type="caution">
    <text evidence="3">The sequence shown here is derived from an EMBL/GenBank/DDBJ whole genome shotgun (WGS) entry which is preliminary data.</text>
</comment>
<feature type="compositionally biased region" description="Polar residues" evidence="1">
    <location>
        <begin position="1279"/>
        <end position="1291"/>
    </location>
</feature>
<feature type="compositionally biased region" description="Pro residues" evidence="1">
    <location>
        <begin position="1297"/>
        <end position="1310"/>
    </location>
</feature>
<dbReference type="EMBL" id="QEAP01000661">
    <property type="protein sequence ID" value="TPX61600.1"/>
    <property type="molecule type" value="Genomic_DNA"/>
</dbReference>
<accession>A0A507EEJ8</accession>
<feature type="region of interest" description="Disordered" evidence="1">
    <location>
        <begin position="1166"/>
        <end position="1201"/>
    </location>
</feature>
<proteinExistence type="predicted"/>
<dbReference type="SUPFAM" id="SSF49599">
    <property type="entry name" value="TRAF domain-like"/>
    <property type="match status" value="2"/>
</dbReference>
<reference evidence="3 4" key="1">
    <citation type="journal article" date="2019" name="Sci. Rep.">
        <title>Comparative genomics of chytrid fungi reveal insights into the obligate biotrophic and pathogenic lifestyle of Synchytrium endobioticum.</title>
        <authorList>
            <person name="van de Vossenberg B.T.L.H."/>
            <person name="Warris S."/>
            <person name="Nguyen H.D.T."/>
            <person name="van Gent-Pelzer M.P.E."/>
            <person name="Joly D.L."/>
            <person name="van de Geest H.C."/>
            <person name="Bonants P.J.M."/>
            <person name="Smith D.S."/>
            <person name="Levesque C.A."/>
            <person name="van der Lee T.A.J."/>
        </authorList>
    </citation>
    <scope>NUCLEOTIDE SEQUENCE [LARGE SCALE GENOMIC DNA]</scope>
    <source>
        <strain evidence="3 4">CBS 675.73</strain>
    </source>
</reference>
<feature type="region of interest" description="Disordered" evidence="1">
    <location>
        <begin position="1279"/>
        <end position="1329"/>
    </location>
</feature>
<feature type="region of interest" description="Disordered" evidence="1">
    <location>
        <begin position="1398"/>
        <end position="1441"/>
    </location>
</feature>
<dbReference type="InterPro" id="IPR002083">
    <property type="entry name" value="MATH/TRAF_dom"/>
</dbReference>
<feature type="domain" description="MATH" evidence="2">
    <location>
        <begin position="369"/>
        <end position="505"/>
    </location>
</feature>
<feature type="compositionally biased region" description="Basic and acidic residues" evidence="1">
    <location>
        <begin position="1169"/>
        <end position="1188"/>
    </location>
</feature>
<feature type="region of interest" description="Disordered" evidence="1">
    <location>
        <begin position="1343"/>
        <end position="1363"/>
    </location>
</feature>
<dbReference type="Proteomes" id="UP000320333">
    <property type="component" value="Unassembled WGS sequence"/>
</dbReference>
<feature type="compositionally biased region" description="Polar residues" evidence="1">
    <location>
        <begin position="1319"/>
        <end position="1329"/>
    </location>
</feature>
<dbReference type="Gene3D" id="2.60.210.10">
    <property type="entry name" value="Apoptosis, Tumor Necrosis Factor Receptor Associated Protein 2, Chain A"/>
    <property type="match status" value="2"/>
</dbReference>
<dbReference type="Pfam" id="PF22486">
    <property type="entry name" value="MATH_2"/>
    <property type="match status" value="1"/>
</dbReference>
<gene>
    <name evidence="3" type="ORF">CcCBS67573_g08909</name>
</gene>
<feature type="region of interest" description="Disordered" evidence="1">
    <location>
        <begin position="1495"/>
        <end position="1548"/>
    </location>
</feature>
<dbReference type="CDD" id="cd00121">
    <property type="entry name" value="MATH"/>
    <property type="match status" value="1"/>
</dbReference>
<dbReference type="OrthoDB" id="1883087at2759"/>
<feature type="compositionally biased region" description="Polar residues" evidence="1">
    <location>
        <begin position="1411"/>
        <end position="1421"/>
    </location>
</feature>
<protein>
    <recommendedName>
        <fullName evidence="2">MATH domain-containing protein</fullName>
    </recommendedName>
</protein>
<feature type="compositionally biased region" description="Polar residues" evidence="1">
    <location>
        <begin position="1343"/>
        <end position="1360"/>
    </location>
</feature>